<dbReference type="EMBL" id="AJSR01001308">
    <property type="protein sequence ID" value="EKM31163.1"/>
    <property type="molecule type" value="Genomic_DNA"/>
</dbReference>
<evidence type="ECO:0000313" key="2">
    <source>
        <dbReference type="Proteomes" id="UP000008367"/>
    </source>
</evidence>
<evidence type="ECO:0000313" key="1">
    <source>
        <dbReference type="EMBL" id="EKM31163.1"/>
    </source>
</evidence>
<dbReference type="Proteomes" id="UP000008367">
    <property type="component" value="Unassembled WGS sequence"/>
</dbReference>
<proteinExistence type="predicted"/>
<dbReference type="EC" id="2.3.1.118" evidence="1"/>
<organism evidence="1 2">
    <name type="scientific">Vibrio harveyi</name>
    <name type="common">Beneckea harveyi</name>
    <dbReference type="NCBI Taxonomy" id="669"/>
    <lineage>
        <taxon>Bacteria</taxon>
        <taxon>Pseudomonadati</taxon>
        <taxon>Pseudomonadota</taxon>
        <taxon>Gammaproteobacteria</taxon>
        <taxon>Vibrionales</taxon>
        <taxon>Vibrionaceae</taxon>
        <taxon>Vibrio</taxon>
    </lineage>
</organism>
<feature type="non-terminal residue" evidence="1">
    <location>
        <position position="37"/>
    </location>
</feature>
<comment type="caution">
    <text evidence="1">The sequence shown here is derived from an EMBL/GenBank/DDBJ whole genome shotgun (WGS) entry which is preliminary data.</text>
</comment>
<keyword evidence="1" id="KW-0808">Transferase</keyword>
<dbReference type="AlphaFoldDB" id="A0A454CXP1"/>
<reference evidence="1 2" key="1">
    <citation type="submission" date="2012-10" db="EMBL/GenBank/DDBJ databases">
        <title>Genome sequence of Vibrio Cholerae HENC-02.</title>
        <authorList>
            <person name="Eppinger M."/>
            <person name="Hasan N.A."/>
            <person name="Sengamalay N."/>
            <person name="Hine E."/>
            <person name="Su Q."/>
            <person name="Daugherty S.C."/>
            <person name="Young S."/>
            <person name="Sadzewicz L."/>
            <person name="Tallon L."/>
            <person name="Cebula T.A."/>
            <person name="Ravel J."/>
            <person name="Colwell R.R."/>
        </authorList>
    </citation>
    <scope>NUCLEOTIDE SEQUENCE [LARGE SCALE GENOMIC DNA]</scope>
    <source>
        <strain evidence="1 2">HENC-02</strain>
    </source>
</reference>
<gene>
    <name evidence="1" type="ORF">VCHENC02_3173A</name>
</gene>
<protein>
    <submittedName>
        <fullName evidence="1">Arylamine N-acetyltransferase domain protein</fullName>
        <ecNumber evidence="1">2.3.1.118</ecNumber>
    </submittedName>
</protein>
<name>A0A454CXP1_VIBHA</name>
<accession>A0A454CXP1</accession>
<sequence length="37" mass="4262">MNQTDLQAYLKKVGISQSLNINTDTLLLLHNAQHRRL</sequence>
<dbReference type="GO" id="GO:0046990">
    <property type="term" value="F:N-hydroxyarylamine O-acetyltransferase activity"/>
    <property type="evidence" value="ECO:0007669"/>
    <property type="project" value="UniProtKB-EC"/>
</dbReference>
<keyword evidence="1" id="KW-0012">Acyltransferase</keyword>